<evidence type="ECO:0000259" key="10">
    <source>
        <dbReference type="PROSITE" id="PS51105"/>
    </source>
</evidence>
<proteinExistence type="predicted"/>
<keyword evidence="12" id="KW-1185">Reference proteome</keyword>
<keyword evidence="3 8" id="KW-1003">Cell membrane</keyword>
<name>A0A7X0JUK4_9GAMM</name>
<evidence type="ECO:0000256" key="9">
    <source>
        <dbReference type="SAM" id="Phobius"/>
    </source>
</evidence>
<dbReference type="NCBIfam" id="TIGR00410">
    <property type="entry name" value="lacE"/>
    <property type="match status" value="1"/>
</dbReference>
<keyword evidence="6 9" id="KW-1133">Transmembrane helix</keyword>
<evidence type="ECO:0000256" key="3">
    <source>
        <dbReference type="ARBA" id="ARBA00022475"/>
    </source>
</evidence>
<dbReference type="GO" id="GO:0009401">
    <property type="term" value="P:phosphoenolpyruvate-dependent sugar phosphotransferase system"/>
    <property type="evidence" value="ECO:0007669"/>
    <property type="project" value="InterPro"/>
</dbReference>
<dbReference type="AlphaFoldDB" id="A0A7X0JUK4"/>
<feature type="transmembrane region" description="Helical" evidence="9">
    <location>
        <begin position="135"/>
        <end position="161"/>
    </location>
</feature>
<gene>
    <name evidence="11" type="ORF">HNR48_002845</name>
</gene>
<feature type="transmembrane region" description="Helical" evidence="9">
    <location>
        <begin position="35"/>
        <end position="54"/>
    </location>
</feature>
<feature type="transmembrane region" description="Helical" evidence="9">
    <location>
        <begin position="113"/>
        <end position="129"/>
    </location>
</feature>
<dbReference type="InterPro" id="IPR003352">
    <property type="entry name" value="PTS_EIIC"/>
</dbReference>
<feature type="transmembrane region" description="Helical" evidence="9">
    <location>
        <begin position="182"/>
        <end position="202"/>
    </location>
</feature>
<dbReference type="InterPro" id="IPR051088">
    <property type="entry name" value="PTS_Sugar-EIIC/EIIB"/>
</dbReference>
<evidence type="ECO:0000313" key="11">
    <source>
        <dbReference type="EMBL" id="MBB6522560.1"/>
    </source>
</evidence>
<dbReference type="GO" id="GO:0005886">
    <property type="term" value="C:plasma membrane"/>
    <property type="evidence" value="ECO:0007669"/>
    <property type="project" value="UniProtKB-SubCell"/>
</dbReference>
<organism evidence="11 12">
    <name type="scientific">Pseudoteredinibacter isoporae</name>
    <dbReference type="NCBI Taxonomy" id="570281"/>
    <lineage>
        <taxon>Bacteria</taxon>
        <taxon>Pseudomonadati</taxon>
        <taxon>Pseudomonadota</taxon>
        <taxon>Gammaproteobacteria</taxon>
        <taxon>Cellvibrionales</taxon>
        <taxon>Cellvibrionaceae</taxon>
        <taxon>Pseudoteredinibacter</taxon>
    </lineage>
</organism>
<dbReference type="PROSITE" id="PS51105">
    <property type="entry name" value="PTS_EIIC_TYPE_3"/>
    <property type="match status" value="1"/>
</dbReference>
<keyword evidence="5 9" id="KW-0812">Transmembrane</keyword>
<dbReference type="FunCoup" id="A0A7X0JUK4">
    <property type="interactions" value="41"/>
</dbReference>
<evidence type="ECO:0000256" key="1">
    <source>
        <dbReference type="ARBA" id="ARBA00004651"/>
    </source>
</evidence>
<dbReference type="Proteomes" id="UP000528457">
    <property type="component" value="Unassembled WGS sequence"/>
</dbReference>
<evidence type="ECO:0000256" key="2">
    <source>
        <dbReference type="ARBA" id="ARBA00022448"/>
    </source>
</evidence>
<evidence type="ECO:0000256" key="7">
    <source>
        <dbReference type="ARBA" id="ARBA00023136"/>
    </source>
</evidence>
<dbReference type="RefSeq" id="WP_166845650.1">
    <property type="nucleotide sequence ID" value="NZ_JAAONY010000002.1"/>
</dbReference>
<comment type="subcellular location">
    <subcellularLocation>
        <location evidence="1">Cell membrane</location>
        <topology evidence="1">Multi-pass membrane protein</topology>
    </subcellularLocation>
</comment>
<accession>A0A7X0JUK4</accession>
<evidence type="ECO:0000256" key="6">
    <source>
        <dbReference type="ARBA" id="ARBA00022989"/>
    </source>
</evidence>
<dbReference type="InterPro" id="IPR004796">
    <property type="entry name" value="PTS_IIC_cello"/>
</dbReference>
<dbReference type="Pfam" id="PF02378">
    <property type="entry name" value="PTS_EIIC"/>
    <property type="match status" value="1"/>
</dbReference>
<evidence type="ECO:0000256" key="8">
    <source>
        <dbReference type="PIRNR" id="PIRNR006351"/>
    </source>
</evidence>
<keyword evidence="4 8" id="KW-0762">Sugar transport</keyword>
<evidence type="ECO:0000313" key="12">
    <source>
        <dbReference type="Proteomes" id="UP000528457"/>
    </source>
</evidence>
<dbReference type="PANTHER" id="PTHR33989">
    <property type="match status" value="1"/>
</dbReference>
<feature type="domain" description="PTS EIIC type-3" evidence="10">
    <location>
        <begin position="12"/>
        <end position="413"/>
    </location>
</feature>
<dbReference type="InParanoid" id="A0A7X0JUK4"/>
<sequence>MKQWLDNISSFMEQYVQPVGERMERHPYIIAMREGFLLALPFLIVGSFMLIVLFPPFDKETSYRFGQAWWALTESIGPHLWRLFQFTFNAIALFVSGTIAYKLAKAYGREPMPAALLSIMTFLLVAAPYEGTEMTISYLGGSGLIPAMFFAFFSVELTRFLDKIGFAIRLPKEIPQAVADSLNMIIPMLAVIVIVFPLVVFVEGHFGEPIPQLMMNWLAPLVKASDSMLAIVLFTFVTHILLFCGIPGSLILMQLWTPFLINNMSANLSAMQAGEELPFIVTNSFWDFYIVHGATGGLLALTFLLIWSRSIHMRSIGRVGFVPAIFSISDPVYYGLPMLLNPTFFIPLILAPVLNAVVAYAVVDAGWVGKMFLMAPWTTPAPIGAFLTTGGDYRAIILSVSIIAMNVLIYYPFFKMYEKQCLKKEQERHDRAEQEELQAENSALS</sequence>
<dbReference type="PANTHER" id="PTHR33989:SF4">
    <property type="entry name" value="PTS SYSTEM N,N'-DIACETYLCHITOBIOSE-SPECIFIC EIIC COMPONENT"/>
    <property type="match status" value="1"/>
</dbReference>
<dbReference type="EMBL" id="JACHHT010000002">
    <property type="protein sequence ID" value="MBB6522560.1"/>
    <property type="molecule type" value="Genomic_DNA"/>
</dbReference>
<comment type="caution">
    <text evidence="11">The sequence shown here is derived from an EMBL/GenBank/DDBJ whole genome shotgun (WGS) entry which is preliminary data.</text>
</comment>
<comment type="function">
    <text evidence="8">The phosphoenolpyruvate-dependent sugar phosphotransferase system (PTS), a major carbohydrate active -transport system, catalyzes the phosphorylation of incoming sugar substrates concomitant with their translocation across the cell membrane.</text>
</comment>
<keyword evidence="7 8" id="KW-0472">Membrane</keyword>
<evidence type="ECO:0000256" key="5">
    <source>
        <dbReference type="ARBA" id="ARBA00022692"/>
    </source>
</evidence>
<protein>
    <recommendedName>
        <fullName evidence="8">Permease IIC component</fullName>
    </recommendedName>
</protein>
<dbReference type="InterPro" id="IPR004501">
    <property type="entry name" value="PTS_EIIC_3"/>
</dbReference>
<keyword evidence="2 8" id="KW-0813">Transport</keyword>
<dbReference type="PIRSF" id="PIRSF006351">
    <property type="entry name" value="PTS_EIIC-Cellobiose"/>
    <property type="match status" value="1"/>
</dbReference>
<feature type="transmembrane region" description="Helical" evidence="9">
    <location>
        <begin position="393"/>
        <end position="414"/>
    </location>
</feature>
<evidence type="ECO:0000256" key="4">
    <source>
        <dbReference type="ARBA" id="ARBA00022597"/>
    </source>
</evidence>
<dbReference type="GO" id="GO:0008982">
    <property type="term" value="F:protein-N(PI)-phosphohistidine-sugar phosphotransferase activity"/>
    <property type="evidence" value="ECO:0007669"/>
    <property type="project" value="UniProtKB-UniRule"/>
</dbReference>
<feature type="transmembrane region" description="Helical" evidence="9">
    <location>
        <begin position="288"/>
        <end position="307"/>
    </location>
</feature>
<reference evidence="11 12" key="1">
    <citation type="submission" date="2020-08" db="EMBL/GenBank/DDBJ databases">
        <title>Genomic Encyclopedia of Type Strains, Phase IV (KMG-IV): sequencing the most valuable type-strain genomes for metagenomic binning, comparative biology and taxonomic classification.</title>
        <authorList>
            <person name="Goeker M."/>
        </authorList>
    </citation>
    <scope>NUCLEOTIDE SEQUENCE [LARGE SCALE GENOMIC DNA]</scope>
    <source>
        <strain evidence="11 12">DSM 22368</strain>
    </source>
</reference>
<feature type="transmembrane region" description="Helical" evidence="9">
    <location>
        <begin position="342"/>
        <end position="363"/>
    </location>
</feature>